<organism evidence="6 7">
    <name type="scientific">Brachyspira hampsonii</name>
    <dbReference type="NCBI Taxonomy" id="1287055"/>
    <lineage>
        <taxon>Bacteria</taxon>
        <taxon>Pseudomonadati</taxon>
        <taxon>Spirochaetota</taxon>
        <taxon>Spirochaetia</taxon>
        <taxon>Brachyspirales</taxon>
        <taxon>Brachyspiraceae</taxon>
        <taxon>Brachyspira</taxon>
    </lineage>
</organism>
<evidence type="ECO:0000256" key="1">
    <source>
        <dbReference type="ARBA" id="ARBA00010923"/>
    </source>
</evidence>
<evidence type="ECO:0000313" key="6">
    <source>
        <dbReference type="EMBL" id="ASJ22374.1"/>
    </source>
</evidence>
<dbReference type="Pfam" id="PF01420">
    <property type="entry name" value="Methylase_S"/>
    <property type="match status" value="2"/>
</dbReference>
<feature type="domain" description="Type I restriction modification DNA specificity" evidence="5">
    <location>
        <begin position="216"/>
        <end position="367"/>
    </location>
</feature>
<reference evidence="6 7" key="1">
    <citation type="submission" date="2017-02" db="EMBL/GenBank/DDBJ databases">
        <title>Complete genome sequence of Brachyspira hampsonii genomovar I strain NSH-16 (ATCC BAA-2463).</title>
        <authorList>
            <person name="Mirajkar N.S."/>
            <person name="Gebhart C.J."/>
        </authorList>
    </citation>
    <scope>NUCLEOTIDE SEQUENCE [LARGE SCALE GENOMIC DNA]</scope>
    <source>
        <strain evidence="6 7">NSH-16</strain>
    </source>
</reference>
<dbReference type="EMBL" id="CP019914">
    <property type="protein sequence ID" value="ASJ22374.1"/>
    <property type="molecule type" value="Genomic_DNA"/>
</dbReference>
<accession>A0AAC9TWM3</accession>
<comment type="similarity">
    <text evidence="1">Belongs to the type-I restriction system S methylase family.</text>
</comment>
<dbReference type="Proteomes" id="UP000264880">
    <property type="component" value="Chromosome"/>
</dbReference>
<protein>
    <recommendedName>
        <fullName evidence="5">Type I restriction modification DNA specificity domain-containing protein</fullName>
    </recommendedName>
</protein>
<evidence type="ECO:0000256" key="2">
    <source>
        <dbReference type="ARBA" id="ARBA00022747"/>
    </source>
</evidence>
<gene>
    <name evidence="6" type="ORF">BHAMNSH16_12270</name>
</gene>
<dbReference type="PANTHER" id="PTHR30408">
    <property type="entry name" value="TYPE-1 RESTRICTION ENZYME ECOKI SPECIFICITY PROTEIN"/>
    <property type="match status" value="1"/>
</dbReference>
<dbReference type="InterPro" id="IPR044946">
    <property type="entry name" value="Restrct_endonuc_typeI_TRD_sf"/>
</dbReference>
<dbReference type="REBASE" id="209951">
    <property type="entry name" value="S.BhaNSH16ORF12270P"/>
</dbReference>
<keyword evidence="7" id="KW-1185">Reference proteome</keyword>
<evidence type="ECO:0000256" key="4">
    <source>
        <dbReference type="SAM" id="Coils"/>
    </source>
</evidence>
<dbReference type="KEGG" id="bhp:BHAMNSH16_12270"/>
<evidence type="ECO:0000313" key="7">
    <source>
        <dbReference type="Proteomes" id="UP000264880"/>
    </source>
</evidence>
<dbReference type="PANTHER" id="PTHR30408:SF12">
    <property type="entry name" value="TYPE I RESTRICTION ENZYME MJAVIII SPECIFICITY SUBUNIT"/>
    <property type="match status" value="1"/>
</dbReference>
<dbReference type="AlphaFoldDB" id="A0AAC9TWM3"/>
<dbReference type="CDD" id="cd17274">
    <property type="entry name" value="RMtype1_S_Eco540ANI-TRD1-CR1_like"/>
    <property type="match status" value="1"/>
</dbReference>
<dbReference type="Gene3D" id="3.90.220.20">
    <property type="entry name" value="DNA methylase specificity domains"/>
    <property type="match status" value="2"/>
</dbReference>
<dbReference type="InterPro" id="IPR000055">
    <property type="entry name" value="Restrct_endonuc_typeI_TRD"/>
</dbReference>
<name>A0AAC9TWM3_9SPIR</name>
<feature type="domain" description="Type I restriction modification DNA specificity" evidence="5">
    <location>
        <begin position="7"/>
        <end position="191"/>
    </location>
</feature>
<dbReference type="Gene3D" id="1.10.287.1120">
    <property type="entry name" value="Bipartite methylase S protein"/>
    <property type="match status" value="1"/>
</dbReference>
<dbReference type="InterPro" id="IPR052021">
    <property type="entry name" value="Type-I_RS_S_subunit"/>
</dbReference>
<evidence type="ECO:0000259" key="5">
    <source>
        <dbReference type="Pfam" id="PF01420"/>
    </source>
</evidence>
<feature type="coiled-coil region" evidence="4">
    <location>
        <begin position="354"/>
        <end position="381"/>
    </location>
</feature>
<dbReference type="GO" id="GO:0009307">
    <property type="term" value="P:DNA restriction-modification system"/>
    <property type="evidence" value="ECO:0007669"/>
    <property type="project" value="UniProtKB-KW"/>
</dbReference>
<evidence type="ECO:0000256" key="3">
    <source>
        <dbReference type="ARBA" id="ARBA00023125"/>
    </source>
</evidence>
<sequence>MKALPLPQGWKEFKLKDILANEKYSMKRGPFGSSLKKEFFVKEGIKVFEQYNPINNDPYWCRYRITKEKYNELSAFKCKAGDFLVSCSGTLGKIILLPDDVEEGIINQALLKIKLNNNIIDNKYFLNLFQSKIFQDKIYSDARGGAIQNVASIDEIKLIHFILPPLDEQKRIAEVLSLCDDVIENLTKLIEKKELYKKGVMQRVLSGEVRFKGFKDEWQTVRLGDILSYEQPNNYIVKSDEYNDRYECPVLTAGKTFILGYTDEKIGIYNKLPVIIFDDFTTETKYVNFPFKVKSSAIKILSSNKYNLKLIYELIKMIKFNAEAHKRYWISEYQYLEIKIPKSIEEQQKIAGLLSVIDEEIDNLKKQLELRKQQKKGLMQRLLTGEVRI</sequence>
<keyword evidence="4" id="KW-0175">Coiled coil</keyword>
<keyword evidence="3" id="KW-0238">DNA-binding</keyword>
<dbReference type="RefSeq" id="WP_008730670.1">
    <property type="nucleotide sequence ID" value="NZ_CP019914.1"/>
</dbReference>
<keyword evidence="2" id="KW-0680">Restriction system</keyword>
<proteinExistence type="inferred from homology"/>
<dbReference type="SUPFAM" id="SSF116734">
    <property type="entry name" value="DNA methylase specificity domain"/>
    <property type="match status" value="2"/>
</dbReference>
<dbReference type="GO" id="GO:0003677">
    <property type="term" value="F:DNA binding"/>
    <property type="evidence" value="ECO:0007669"/>
    <property type="project" value="UniProtKB-KW"/>
</dbReference>